<dbReference type="KEGG" id="lcre:Pla8534_14740"/>
<dbReference type="OrthoDB" id="263988at2"/>
<evidence type="ECO:0008006" key="3">
    <source>
        <dbReference type="Google" id="ProtNLM"/>
    </source>
</evidence>
<gene>
    <name evidence="1" type="ORF">Pla8534_14740</name>
</gene>
<evidence type="ECO:0000313" key="2">
    <source>
        <dbReference type="Proteomes" id="UP000317648"/>
    </source>
</evidence>
<reference evidence="1 2" key="1">
    <citation type="submission" date="2019-02" db="EMBL/GenBank/DDBJ databases">
        <title>Deep-cultivation of Planctomycetes and their phenomic and genomic characterization uncovers novel biology.</title>
        <authorList>
            <person name="Wiegand S."/>
            <person name="Jogler M."/>
            <person name="Boedeker C."/>
            <person name="Pinto D."/>
            <person name="Vollmers J."/>
            <person name="Rivas-Marin E."/>
            <person name="Kohn T."/>
            <person name="Peeters S.H."/>
            <person name="Heuer A."/>
            <person name="Rast P."/>
            <person name="Oberbeckmann S."/>
            <person name="Bunk B."/>
            <person name="Jeske O."/>
            <person name="Meyerdierks A."/>
            <person name="Storesund J.E."/>
            <person name="Kallscheuer N."/>
            <person name="Luecker S."/>
            <person name="Lage O.M."/>
            <person name="Pohl T."/>
            <person name="Merkel B.J."/>
            <person name="Hornburger P."/>
            <person name="Mueller R.-W."/>
            <person name="Bruemmer F."/>
            <person name="Labrenz M."/>
            <person name="Spormann A.M."/>
            <person name="Op den Camp H."/>
            <person name="Overmann J."/>
            <person name="Amann R."/>
            <person name="Jetten M.S.M."/>
            <person name="Mascher T."/>
            <person name="Medema M.H."/>
            <person name="Devos D.P."/>
            <person name="Kaster A.-K."/>
            <person name="Ovreas L."/>
            <person name="Rohde M."/>
            <person name="Galperin M.Y."/>
            <person name="Jogler C."/>
        </authorList>
    </citation>
    <scope>NUCLEOTIDE SEQUENCE [LARGE SCALE GENOMIC DNA]</scope>
    <source>
        <strain evidence="1 2">Pla85_3_4</strain>
    </source>
</reference>
<dbReference type="Proteomes" id="UP000317648">
    <property type="component" value="Chromosome"/>
</dbReference>
<dbReference type="RefSeq" id="WP_145050815.1">
    <property type="nucleotide sequence ID" value="NZ_CP036433.1"/>
</dbReference>
<name>A0A518DPF9_9BACT</name>
<dbReference type="InterPro" id="IPR036278">
    <property type="entry name" value="Sialidase_sf"/>
</dbReference>
<sequence>MHFDPIPRRGFLAGSLTAGVSLLGWTRQSTAADTPPGGAPAYQLAREVPTKFYDGKTCWSHPRAGIVPGAGKNGLPRVVLTMNSLDVAGSDVFKGVYDLHTDDLGKTWTSPVERESLSPRFETIAGERRPVALSDFSPKWHASSKTLLGTGHTVAYTPDWKVTATRPRHTAYAIYDPAGDAWSTWRKMEMGDPVRFHDAGAGSVQRYDEADSSLLLPIYFRPPGGNSRVTVARCSFDGKELSYQKHGNELSIDDASRGLHEPSLTKFQGEYFLTLRNDKQGFVTRSQDGLQYKPLQPWKFDDGQDLGNYNTQQHWVTHSGGMHLVYTRRGAMNDHVFRHRAPLFMAQVDPKRLCVIRATEQILVPQRGARLGNFGVTNISPEETWVTTAEWMQTWGPDHKMAIDNPYGADGSVWIARIRWKEPNQLFRS</sequence>
<protein>
    <recommendedName>
        <fullName evidence="3">Sialidase</fullName>
    </recommendedName>
</protein>
<evidence type="ECO:0000313" key="1">
    <source>
        <dbReference type="EMBL" id="QDU93693.1"/>
    </source>
</evidence>
<proteinExistence type="predicted"/>
<organism evidence="1 2">
    <name type="scientific">Lignipirellula cremea</name>
    <dbReference type="NCBI Taxonomy" id="2528010"/>
    <lineage>
        <taxon>Bacteria</taxon>
        <taxon>Pseudomonadati</taxon>
        <taxon>Planctomycetota</taxon>
        <taxon>Planctomycetia</taxon>
        <taxon>Pirellulales</taxon>
        <taxon>Pirellulaceae</taxon>
        <taxon>Lignipirellula</taxon>
    </lineage>
</organism>
<accession>A0A518DPF9</accession>
<dbReference type="AlphaFoldDB" id="A0A518DPF9"/>
<dbReference type="SUPFAM" id="SSF50939">
    <property type="entry name" value="Sialidases"/>
    <property type="match status" value="1"/>
</dbReference>
<keyword evidence="2" id="KW-1185">Reference proteome</keyword>
<dbReference type="EMBL" id="CP036433">
    <property type="protein sequence ID" value="QDU93693.1"/>
    <property type="molecule type" value="Genomic_DNA"/>
</dbReference>